<gene>
    <name evidence="2" type="ORF">V5O48_011163</name>
</gene>
<feature type="compositionally biased region" description="Basic and acidic residues" evidence="1">
    <location>
        <begin position="267"/>
        <end position="279"/>
    </location>
</feature>
<feature type="region of interest" description="Disordered" evidence="1">
    <location>
        <begin position="151"/>
        <end position="225"/>
    </location>
</feature>
<name>A0ABR3F6B6_9AGAR</name>
<organism evidence="2 3">
    <name type="scientific">Marasmius crinis-equi</name>
    <dbReference type="NCBI Taxonomy" id="585013"/>
    <lineage>
        <taxon>Eukaryota</taxon>
        <taxon>Fungi</taxon>
        <taxon>Dikarya</taxon>
        <taxon>Basidiomycota</taxon>
        <taxon>Agaricomycotina</taxon>
        <taxon>Agaricomycetes</taxon>
        <taxon>Agaricomycetidae</taxon>
        <taxon>Agaricales</taxon>
        <taxon>Marasmiineae</taxon>
        <taxon>Marasmiaceae</taxon>
        <taxon>Marasmius</taxon>
    </lineage>
</organism>
<accession>A0ABR3F6B6</accession>
<sequence length="288" mass="32015">MSASKPLTQEKEKFRKEAGDRIRQLVRMAAPDVPQNFTDPRTRCRWQFEVNLGSGRDFRNIGRIDKRCVNELHTDHRYKAQHVSEPLPDEVFQQFVRLRAVYELAGGKYSTTAGVYASTEEKIEAMNVLYDRTESTVISAVEAITAAQAQPRLPPAPPASVRLPSRPFTFKTPTSRAAGSIRFEPVAESTPYAGPSSSRGSMTFDLLPSSSPPPSSPCPTLPQKRKLRDVGCSVGAPQPKKLKIVRETKHLGEIEIDDDEDDRVVVKEEKGKGKARADPEVIDLSQDD</sequence>
<dbReference type="Proteomes" id="UP001465976">
    <property type="component" value="Unassembled WGS sequence"/>
</dbReference>
<feature type="compositionally biased region" description="Pro residues" evidence="1">
    <location>
        <begin position="210"/>
        <end position="220"/>
    </location>
</feature>
<keyword evidence="3" id="KW-1185">Reference proteome</keyword>
<feature type="region of interest" description="Disordered" evidence="1">
    <location>
        <begin position="267"/>
        <end position="288"/>
    </location>
</feature>
<evidence type="ECO:0000256" key="1">
    <source>
        <dbReference type="SAM" id="MobiDB-lite"/>
    </source>
</evidence>
<proteinExistence type="predicted"/>
<reference evidence="2 3" key="1">
    <citation type="submission" date="2024-02" db="EMBL/GenBank/DDBJ databases">
        <title>A draft genome for the cacao thread blight pathogen Marasmius crinis-equi.</title>
        <authorList>
            <person name="Cohen S.P."/>
            <person name="Baruah I.K."/>
            <person name="Amoako-Attah I."/>
            <person name="Bukari Y."/>
            <person name="Meinhardt L.W."/>
            <person name="Bailey B.A."/>
        </authorList>
    </citation>
    <scope>NUCLEOTIDE SEQUENCE [LARGE SCALE GENOMIC DNA]</scope>
    <source>
        <strain evidence="2 3">GH-76</strain>
    </source>
</reference>
<comment type="caution">
    <text evidence="2">The sequence shown here is derived from an EMBL/GenBank/DDBJ whole genome shotgun (WGS) entry which is preliminary data.</text>
</comment>
<dbReference type="EMBL" id="JBAHYK010000872">
    <property type="protein sequence ID" value="KAL0570798.1"/>
    <property type="molecule type" value="Genomic_DNA"/>
</dbReference>
<protein>
    <submittedName>
        <fullName evidence="2">Uncharacterized protein</fullName>
    </submittedName>
</protein>
<evidence type="ECO:0000313" key="3">
    <source>
        <dbReference type="Proteomes" id="UP001465976"/>
    </source>
</evidence>
<evidence type="ECO:0000313" key="2">
    <source>
        <dbReference type="EMBL" id="KAL0570798.1"/>
    </source>
</evidence>